<name>A0ABT8DDL6_9RHOB</name>
<keyword evidence="4" id="KW-1185">Reference proteome</keyword>
<accession>A0ABT8DDL6</accession>
<evidence type="ECO:0000259" key="2">
    <source>
        <dbReference type="Pfam" id="PF01510"/>
    </source>
</evidence>
<evidence type="ECO:0000313" key="4">
    <source>
        <dbReference type="Proteomes" id="UP001243846"/>
    </source>
</evidence>
<protein>
    <submittedName>
        <fullName evidence="3">N-acetylmuramoyl-L-alanine amidase</fullName>
    </submittedName>
</protein>
<dbReference type="CDD" id="cd06583">
    <property type="entry name" value="PGRP"/>
    <property type="match status" value="1"/>
</dbReference>
<evidence type="ECO:0000259" key="1">
    <source>
        <dbReference type="Pfam" id="PF01471"/>
    </source>
</evidence>
<comment type="caution">
    <text evidence="3">The sequence shown here is derived from an EMBL/GenBank/DDBJ whole genome shotgun (WGS) entry which is preliminary data.</text>
</comment>
<dbReference type="Proteomes" id="UP001243846">
    <property type="component" value="Unassembled WGS sequence"/>
</dbReference>
<dbReference type="InterPro" id="IPR036366">
    <property type="entry name" value="PGBDSf"/>
</dbReference>
<dbReference type="SUPFAM" id="SSF55846">
    <property type="entry name" value="N-acetylmuramoyl-L-alanine amidase-like"/>
    <property type="match status" value="1"/>
</dbReference>
<dbReference type="EMBL" id="JAUFRC010000001">
    <property type="protein sequence ID" value="MDN3713364.1"/>
    <property type="molecule type" value="Genomic_DNA"/>
</dbReference>
<evidence type="ECO:0000313" key="3">
    <source>
        <dbReference type="EMBL" id="MDN3713364.1"/>
    </source>
</evidence>
<gene>
    <name evidence="3" type="ORF">QWZ10_19455</name>
</gene>
<sequence>MDGIILHWTAGADGVTPHEADSYNFLIGRDGTITPGKHAPEAQIPPLRKGSYAAHTLNANGNRIGVALDAMGDANERPFRAGRFPITELQLDVLVTFVADLCLKYRIPVTRRTVLSHAEVEPTLGIKQNGKWDISWLPGMDAPGDPVAVGDQLRARILAAMGQPAIGAAAFTPVLRRGSKGEAVRHLQELLTGQGHVLGKVDGDFGERTDAAVRILQKLEQLKPDGIVGKQTWAALNKGQ</sequence>
<organism evidence="3 4">
    <name type="scientific">Paracoccus cavernae</name>
    <dbReference type="NCBI Taxonomy" id="1571207"/>
    <lineage>
        <taxon>Bacteria</taxon>
        <taxon>Pseudomonadati</taxon>
        <taxon>Pseudomonadota</taxon>
        <taxon>Alphaproteobacteria</taxon>
        <taxon>Rhodobacterales</taxon>
        <taxon>Paracoccaceae</taxon>
        <taxon>Paracoccus</taxon>
    </lineage>
</organism>
<reference evidence="4" key="1">
    <citation type="journal article" date="2019" name="Int. J. Syst. Evol. Microbiol.">
        <title>The Global Catalogue of Microorganisms (GCM) 10K type strain sequencing project: providing services to taxonomists for standard genome sequencing and annotation.</title>
        <authorList>
            <consortium name="The Broad Institute Genomics Platform"/>
            <consortium name="The Broad Institute Genome Sequencing Center for Infectious Disease"/>
            <person name="Wu L."/>
            <person name="Ma J."/>
        </authorList>
    </citation>
    <scope>NUCLEOTIDE SEQUENCE [LARGE SCALE GENOMIC DNA]</scope>
    <source>
        <strain evidence="4">CECT 8482</strain>
    </source>
</reference>
<feature type="domain" description="N-acetylmuramoyl-L-alanine amidase" evidence="2">
    <location>
        <begin position="2"/>
        <end position="120"/>
    </location>
</feature>
<dbReference type="Pfam" id="PF01510">
    <property type="entry name" value="Amidase_2"/>
    <property type="match status" value="1"/>
</dbReference>
<dbReference type="InterPro" id="IPR036505">
    <property type="entry name" value="Amidase/PGRP_sf"/>
</dbReference>
<dbReference type="Gene3D" id="1.10.101.10">
    <property type="entry name" value="PGBD-like superfamily/PGBD"/>
    <property type="match status" value="1"/>
</dbReference>
<dbReference type="InterPro" id="IPR002502">
    <property type="entry name" value="Amidase_domain"/>
</dbReference>
<dbReference type="InterPro" id="IPR002477">
    <property type="entry name" value="Peptidoglycan-bd-like"/>
</dbReference>
<dbReference type="RefSeq" id="WP_377731586.1">
    <property type="nucleotide sequence ID" value="NZ_JBHSVP010000001.1"/>
</dbReference>
<proteinExistence type="predicted"/>
<feature type="domain" description="Peptidoglycan binding-like" evidence="1">
    <location>
        <begin position="181"/>
        <end position="236"/>
    </location>
</feature>
<dbReference type="InterPro" id="IPR036365">
    <property type="entry name" value="PGBD-like_sf"/>
</dbReference>
<dbReference type="SUPFAM" id="SSF47090">
    <property type="entry name" value="PGBD-like"/>
    <property type="match status" value="1"/>
</dbReference>
<dbReference type="Pfam" id="PF01471">
    <property type="entry name" value="PG_binding_1"/>
    <property type="match status" value="1"/>
</dbReference>
<dbReference type="Gene3D" id="3.40.80.10">
    <property type="entry name" value="Peptidoglycan recognition protein-like"/>
    <property type="match status" value="1"/>
</dbReference>